<dbReference type="PROSITE" id="PS50943">
    <property type="entry name" value="HTH_CROC1"/>
    <property type="match status" value="1"/>
</dbReference>
<protein>
    <submittedName>
        <fullName evidence="3">HigA family addiction module antitoxin</fullName>
    </submittedName>
</protein>
<dbReference type="PANTHER" id="PTHR36924:SF1">
    <property type="entry name" value="ANTITOXIN HIGA-1"/>
    <property type="match status" value="1"/>
</dbReference>
<evidence type="ECO:0000256" key="1">
    <source>
        <dbReference type="ARBA" id="ARBA00023125"/>
    </source>
</evidence>
<dbReference type="SMART" id="SM00530">
    <property type="entry name" value="HTH_XRE"/>
    <property type="match status" value="1"/>
</dbReference>
<dbReference type="Pfam" id="PF01381">
    <property type="entry name" value="HTH_3"/>
    <property type="match status" value="1"/>
</dbReference>
<dbReference type="InterPro" id="IPR010982">
    <property type="entry name" value="Lambda_DNA-bd_dom_sf"/>
</dbReference>
<accession>A0ABV6ZYZ6</accession>
<reference evidence="4" key="1">
    <citation type="journal article" date="2019" name="Int. J. Syst. Evol. Microbiol.">
        <title>The Global Catalogue of Microorganisms (GCM) 10K type strain sequencing project: providing services to taxonomists for standard genome sequencing and annotation.</title>
        <authorList>
            <consortium name="The Broad Institute Genomics Platform"/>
            <consortium name="The Broad Institute Genome Sequencing Center for Infectious Disease"/>
            <person name="Wu L."/>
            <person name="Ma J."/>
        </authorList>
    </citation>
    <scope>NUCLEOTIDE SEQUENCE [LARGE SCALE GENOMIC DNA]</scope>
    <source>
        <strain evidence="4">KCTC 52487</strain>
    </source>
</reference>
<gene>
    <name evidence="3" type="ORF">ACFOOR_11495</name>
</gene>
<proteinExistence type="predicted"/>
<keyword evidence="4" id="KW-1185">Reference proteome</keyword>
<dbReference type="SUPFAM" id="SSF47413">
    <property type="entry name" value="lambda repressor-like DNA-binding domains"/>
    <property type="match status" value="1"/>
</dbReference>
<organism evidence="3 4">
    <name type="scientific">Hyphobacterium vulgare</name>
    <dbReference type="NCBI Taxonomy" id="1736751"/>
    <lineage>
        <taxon>Bacteria</taxon>
        <taxon>Pseudomonadati</taxon>
        <taxon>Pseudomonadota</taxon>
        <taxon>Alphaproteobacteria</taxon>
        <taxon>Maricaulales</taxon>
        <taxon>Maricaulaceae</taxon>
        <taxon>Hyphobacterium</taxon>
    </lineage>
</organism>
<name>A0ABV6ZYZ6_9PROT</name>
<dbReference type="Proteomes" id="UP001595379">
    <property type="component" value="Unassembled WGS sequence"/>
</dbReference>
<dbReference type="InterPro" id="IPR001387">
    <property type="entry name" value="Cro/C1-type_HTH"/>
</dbReference>
<evidence type="ECO:0000259" key="2">
    <source>
        <dbReference type="PROSITE" id="PS50943"/>
    </source>
</evidence>
<dbReference type="NCBIfam" id="TIGR02607">
    <property type="entry name" value="antidote_HigA"/>
    <property type="match status" value="1"/>
</dbReference>
<sequence length="106" mass="11752">MSRSSTNMAEADLLPNPHPGEILLHDFLEPMGLSQNALARAIGVPPRRINEIVLGKRAVSADTDLRLARYFAISEGIFLGLQADFDLMQRRREIATELDRIAPRAA</sequence>
<dbReference type="Gene3D" id="1.10.260.40">
    <property type="entry name" value="lambda repressor-like DNA-binding domains"/>
    <property type="match status" value="1"/>
</dbReference>
<dbReference type="CDD" id="cd00093">
    <property type="entry name" value="HTH_XRE"/>
    <property type="match status" value="1"/>
</dbReference>
<dbReference type="RefSeq" id="WP_343164638.1">
    <property type="nucleotide sequence ID" value="NZ_JBHRSV010000020.1"/>
</dbReference>
<evidence type="ECO:0000313" key="4">
    <source>
        <dbReference type="Proteomes" id="UP001595379"/>
    </source>
</evidence>
<keyword evidence="1" id="KW-0238">DNA-binding</keyword>
<evidence type="ECO:0000313" key="3">
    <source>
        <dbReference type="EMBL" id="MFC2926731.1"/>
    </source>
</evidence>
<comment type="caution">
    <text evidence="3">The sequence shown here is derived from an EMBL/GenBank/DDBJ whole genome shotgun (WGS) entry which is preliminary data.</text>
</comment>
<dbReference type="InterPro" id="IPR013430">
    <property type="entry name" value="Toxin_antidote_HigA"/>
</dbReference>
<feature type="domain" description="HTH cro/C1-type" evidence="2">
    <location>
        <begin position="32"/>
        <end position="78"/>
    </location>
</feature>
<dbReference type="EMBL" id="JBHRSV010000020">
    <property type="protein sequence ID" value="MFC2926731.1"/>
    <property type="molecule type" value="Genomic_DNA"/>
</dbReference>
<dbReference type="PANTHER" id="PTHR36924">
    <property type="entry name" value="ANTITOXIN HIGA-1"/>
    <property type="match status" value="1"/>
</dbReference>